<proteinExistence type="predicted"/>
<gene>
    <name evidence="1" type="ORF">niasHT_033097</name>
</gene>
<evidence type="ECO:0000313" key="2">
    <source>
        <dbReference type="Proteomes" id="UP001620626"/>
    </source>
</evidence>
<comment type="caution">
    <text evidence="1">The sequence shown here is derived from an EMBL/GenBank/DDBJ whole genome shotgun (WGS) entry which is preliminary data.</text>
</comment>
<dbReference type="AlphaFoldDB" id="A0ABD2IJE2"/>
<sequence length="304" mass="34201">MVATSWLPDLVVATRHLGYLKTPLKDPFLLMYLYLKWCWHKKSHYKSCSTANNPLTSSKSYKSDFAPRRSTIAHECYGFGNVRAIKHTHRARCWGICAAPQAAHKISMGLVVGVPQRRIRTCITRGHYASGASETYDFRHTAIFHRLFPLSSTFATFPLPPQSNSTPDTVIGMSHRTTGWFKNGITAAASIKFIFSQNALIYEHSFKESLQTDSSVTVYCICLTGISNLLVGRGFAHAHTCQHKRQPHLCLRPHLHKSINSPNLCNNSKAACLLFDGCYKLEKLRPPKAAPQQQPSPFRQSRMP</sequence>
<accession>A0ABD2IJE2</accession>
<evidence type="ECO:0000313" key="1">
    <source>
        <dbReference type="EMBL" id="KAL3078122.1"/>
    </source>
</evidence>
<dbReference type="EMBL" id="JBICBT010001212">
    <property type="protein sequence ID" value="KAL3078122.1"/>
    <property type="molecule type" value="Genomic_DNA"/>
</dbReference>
<organism evidence="1 2">
    <name type="scientific">Heterodera trifolii</name>
    <dbReference type="NCBI Taxonomy" id="157864"/>
    <lineage>
        <taxon>Eukaryota</taxon>
        <taxon>Metazoa</taxon>
        <taxon>Ecdysozoa</taxon>
        <taxon>Nematoda</taxon>
        <taxon>Chromadorea</taxon>
        <taxon>Rhabditida</taxon>
        <taxon>Tylenchina</taxon>
        <taxon>Tylenchomorpha</taxon>
        <taxon>Tylenchoidea</taxon>
        <taxon>Heteroderidae</taxon>
        <taxon>Heteroderinae</taxon>
        <taxon>Heterodera</taxon>
    </lineage>
</organism>
<protein>
    <submittedName>
        <fullName evidence="1">Uncharacterized protein</fullName>
    </submittedName>
</protein>
<name>A0ABD2IJE2_9BILA</name>
<dbReference type="Proteomes" id="UP001620626">
    <property type="component" value="Unassembled WGS sequence"/>
</dbReference>
<keyword evidence="2" id="KW-1185">Reference proteome</keyword>
<reference evidence="1 2" key="1">
    <citation type="submission" date="2024-10" db="EMBL/GenBank/DDBJ databases">
        <authorList>
            <person name="Kim D."/>
        </authorList>
    </citation>
    <scope>NUCLEOTIDE SEQUENCE [LARGE SCALE GENOMIC DNA]</scope>
    <source>
        <strain evidence="1">BH-2024</strain>
    </source>
</reference>